<evidence type="ECO:0000256" key="4">
    <source>
        <dbReference type="ARBA" id="ARBA00023136"/>
    </source>
</evidence>
<dbReference type="GO" id="GO:0008201">
    <property type="term" value="F:heparin binding"/>
    <property type="evidence" value="ECO:0007669"/>
    <property type="project" value="UniProtKB-UniRule"/>
</dbReference>
<keyword evidence="3" id="KW-1133">Transmembrane helix</keyword>
<evidence type="ECO:0000256" key="3">
    <source>
        <dbReference type="ARBA" id="ARBA00022989"/>
    </source>
</evidence>
<dbReference type="InterPro" id="IPR008155">
    <property type="entry name" value="Amyloid_glyco"/>
</dbReference>
<evidence type="ECO:0000256" key="6">
    <source>
        <dbReference type="SAM" id="MobiDB-lite"/>
    </source>
</evidence>
<dbReference type="Proteomes" id="UP000887574">
    <property type="component" value="Unplaced"/>
</dbReference>
<sequence length="277" mass="31172">MYNLQLTFKTNQLFLPLSQAEDNSTTQLVANSPPIQIIQMRAAAVTIVLLAAICSVLQASYIESVAANVDGKPAAEPKKETRRHEAFVPLVAFQCGYRNKYMNKNGEWQDDPSSAASCLQGKYDILKYCKGPTSRSGAKGWWQLQTHFNVRPYRCIVGEFVTVSHCNPPNVTLAMWPSECGLKTESGSNQSMKLRSFAILEPYKIEKVVALDKDGDEDDYDDDDDDEEEDSTDSETTSTEKAEQDPYFKEDSGANEHDRFRMLKKDSRRGTARRSQK</sequence>
<feature type="region of interest" description="GFLD subdomain" evidence="5">
    <location>
        <begin position="85"/>
        <end position="177"/>
    </location>
</feature>
<evidence type="ECO:0000256" key="5">
    <source>
        <dbReference type="PROSITE-ProRule" id="PRU01217"/>
    </source>
</evidence>
<comment type="subcellular location">
    <subcellularLocation>
        <location evidence="1">Membrane</location>
        <topology evidence="1">Single-pass type I membrane protein</topology>
    </subcellularLocation>
</comment>
<protein>
    <submittedName>
        <fullName evidence="9">E1 domain-containing protein</fullName>
    </submittedName>
</protein>
<evidence type="ECO:0000256" key="1">
    <source>
        <dbReference type="ARBA" id="ARBA00004479"/>
    </source>
</evidence>
<feature type="disulfide bond" evidence="5">
    <location>
        <begin position="95"/>
        <end position="118"/>
    </location>
</feature>
<evidence type="ECO:0000313" key="8">
    <source>
        <dbReference type="Proteomes" id="UP000887574"/>
    </source>
</evidence>
<keyword evidence="2" id="KW-0812">Transmembrane</keyword>
<dbReference type="SMART" id="SM00006">
    <property type="entry name" value="A4_EXTRA"/>
    <property type="match status" value="1"/>
</dbReference>
<dbReference type="InterPro" id="IPR015849">
    <property type="entry name" value="Amyloid_glyco_heparin-bd"/>
</dbReference>
<dbReference type="GO" id="GO:0007409">
    <property type="term" value="P:axonogenesis"/>
    <property type="evidence" value="ECO:0007669"/>
    <property type="project" value="TreeGrafter"/>
</dbReference>
<dbReference type="Gene3D" id="3.90.570.10">
    <property type="entry name" value="Amyloidogenic glycoprotein, heparin-binding domain"/>
    <property type="match status" value="1"/>
</dbReference>
<dbReference type="GO" id="GO:0043005">
    <property type="term" value="C:neuron projection"/>
    <property type="evidence" value="ECO:0007669"/>
    <property type="project" value="TreeGrafter"/>
</dbReference>
<keyword evidence="8" id="KW-1185">Reference proteome</keyword>
<reference evidence="9" key="1">
    <citation type="submission" date="2022-11" db="UniProtKB">
        <authorList>
            <consortium name="WormBaseParasite"/>
        </authorList>
    </citation>
    <scope>IDENTIFICATION</scope>
</reference>
<feature type="region of interest" description="Disordered" evidence="6">
    <location>
        <begin position="211"/>
        <end position="277"/>
    </location>
</feature>
<dbReference type="PROSITE" id="PS51869">
    <property type="entry name" value="APP_E1"/>
    <property type="match status" value="1"/>
</dbReference>
<dbReference type="AlphaFoldDB" id="A0A915D7R1"/>
<dbReference type="PANTHER" id="PTHR23103:SF15">
    <property type="entry name" value="AMYLOID-BETA-LIKE PROTEIN"/>
    <property type="match status" value="1"/>
</dbReference>
<evidence type="ECO:0000259" key="7">
    <source>
        <dbReference type="PROSITE" id="PS51869"/>
    </source>
</evidence>
<feature type="region of interest" description="CuBD subdomain" evidence="5">
    <location>
        <begin position="178"/>
        <end position="218"/>
    </location>
</feature>
<dbReference type="InterPro" id="IPR036454">
    <property type="entry name" value="Amyloid_glyco_heparin-bd_sf"/>
</dbReference>
<dbReference type="Pfam" id="PF02177">
    <property type="entry name" value="APP_N"/>
    <property type="match status" value="1"/>
</dbReference>
<dbReference type="WBParaSite" id="jg16896">
    <property type="protein sequence ID" value="jg16896"/>
    <property type="gene ID" value="jg16896"/>
</dbReference>
<keyword evidence="4" id="KW-0472">Membrane</keyword>
<dbReference type="InterPro" id="IPR008154">
    <property type="entry name" value="Amyloid_glyco_extra"/>
</dbReference>
<dbReference type="PANTHER" id="PTHR23103">
    <property type="entry name" value="ALZHEIMER'S DISEASE BETA-AMYLOID RELATED"/>
    <property type="match status" value="1"/>
</dbReference>
<accession>A0A915D7R1</accession>
<dbReference type="GO" id="GO:0043025">
    <property type="term" value="C:neuronal cell body"/>
    <property type="evidence" value="ECO:0007669"/>
    <property type="project" value="TreeGrafter"/>
</dbReference>
<comment type="caution">
    <text evidence="5">Lacks conserved residue(s) required for the propagation of feature annotation.</text>
</comment>
<proteinExistence type="inferred from homology"/>
<evidence type="ECO:0000256" key="2">
    <source>
        <dbReference type="ARBA" id="ARBA00022692"/>
    </source>
</evidence>
<keyword evidence="5" id="KW-1015">Disulfide bond</keyword>
<comment type="similarity">
    <text evidence="5">Belongs to the APP family.</text>
</comment>
<dbReference type="GO" id="GO:0007417">
    <property type="term" value="P:central nervous system development"/>
    <property type="evidence" value="ECO:0007669"/>
    <property type="project" value="TreeGrafter"/>
</dbReference>
<evidence type="ECO:0000313" key="9">
    <source>
        <dbReference type="WBParaSite" id="jg16896"/>
    </source>
</evidence>
<feature type="compositionally biased region" description="Basic and acidic residues" evidence="6">
    <location>
        <begin position="238"/>
        <end position="269"/>
    </location>
</feature>
<dbReference type="GO" id="GO:0016020">
    <property type="term" value="C:membrane"/>
    <property type="evidence" value="ECO:0007669"/>
    <property type="project" value="UniProtKB-SubCell"/>
</dbReference>
<feature type="compositionally biased region" description="Acidic residues" evidence="6">
    <location>
        <begin position="214"/>
        <end position="233"/>
    </location>
</feature>
<name>A0A915D7R1_9BILA</name>
<dbReference type="SUPFAM" id="SSF56491">
    <property type="entry name" value="A heparin-binding domain"/>
    <property type="match status" value="1"/>
</dbReference>
<feature type="domain" description="E1" evidence="7">
    <location>
        <begin position="85"/>
        <end position="218"/>
    </location>
</feature>
<organism evidence="8 9">
    <name type="scientific">Ditylenchus dipsaci</name>
    <dbReference type="NCBI Taxonomy" id="166011"/>
    <lineage>
        <taxon>Eukaryota</taxon>
        <taxon>Metazoa</taxon>
        <taxon>Ecdysozoa</taxon>
        <taxon>Nematoda</taxon>
        <taxon>Chromadorea</taxon>
        <taxon>Rhabditida</taxon>
        <taxon>Tylenchina</taxon>
        <taxon>Tylenchomorpha</taxon>
        <taxon>Sphaerularioidea</taxon>
        <taxon>Anguinidae</taxon>
        <taxon>Anguininae</taxon>
        <taxon>Ditylenchus</taxon>
    </lineage>
</organism>